<dbReference type="EMBL" id="JBHMEW010000067">
    <property type="protein sequence ID" value="MFB9213331.1"/>
    <property type="molecule type" value="Genomic_DNA"/>
</dbReference>
<reference evidence="1 2" key="1">
    <citation type="submission" date="2024-09" db="EMBL/GenBank/DDBJ databases">
        <authorList>
            <person name="Sun Q."/>
            <person name="Mori K."/>
        </authorList>
    </citation>
    <scope>NUCLEOTIDE SEQUENCE [LARGE SCALE GENOMIC DNA]</scope>
    <source>
        <strain evidence="1 2">CECT 7682</strain>
    </source>
</reference>
<sequence length="114" mass="13007">MNEQETPQDIPSQRLINQQIHASKCGKAKDLLDWMGAIQSQDFVMTKWALGLRAEKESLSKASQKYAISQNGIFRPVIVLDGNIVGIWKRITKKDLMLINTLLIKISHRTPFMK</sequence>
<comment type="caution">
    <text evidence="1">The sequence shown here is derived from an EMBL/GenBank/DDBJ whole genome shotgun (WGS) entry which is preliminary data.</text>
</comment>
<evidence type="ECO:0000313" key="1">
    <source>
        <dbReference type="EMBL" id="MFB9213331.1"/>
    </source>
</evidence>
<dbReference type="Proteomes" id="UP001589654">
    <property type="component" value="Unassembled WGS sequence"/>
</dbReference>
<protein>
    <submittedName>
        <fullName evidence="1">Uncharacterized protein</fullName>
    </submittedName>
</protein>
<keyword evidence="2" id="KW-1185">Reference proteome</keyword>
<accession>A0ABV5J917</accession>
<proteinExistence type="predicted"/>
<evidence type="ECO:0000313" key="2">
    <source>
        <dbReference type="Proteomes" id="UP001589654"/>
    </source>
</evidence>
<gene>
    <name evidence="1" type="ORF">ACFFUR_16060</name>
</gene>
<organism evidence="1 2">
    <name type="scientific">Echinicola jeungdonensis</name>
    <dbReference type="NCBI Taxonomy" id="709343"/>
    <lineage>
        <taxon>Bacteria</taxon>
        <taxon>Pseudomonadati</taxon>
        <taxon>Bacteroidota</taxon>
        <taxon>Cytophagia</taxon>
        <taxon>Cytophagales</taxon>
        <taxon>Cyclobacteriaceae</taxon>
        <taxon>Echinicola</taxon>
    </lineage>
</organism>
<name>A0ABV5J917_9BACT</name>
<dbReference type="RefSeq" id="WP_290248620.1">
    <property type="nucleotide sequence ID" value="NZ_JAUFQT010000001.1"/>
</dbReference>